<gene>
    <name evidence="2" type="ORF">UFOPK1835_00875</name>
</gene>
<accession>A0A6J6H3G1</accession>
<dbReference type="EMBL" id="CAEZUP010000029">
    <property type="protein sequence ID" value="CAB4607616.1"/>
    <property type="molecule type" value="Genomic_DNA"/>
</dbReference>
<reference evidence="2" key="1">
    <citation type="submission" date="2020-05" db="EMBL/GenBank/DDBJ databases">
        <authorList>
            <person name="Chiriac C."/>
            <person name="Salcher M."/>
            <person name="Ghai R."/>
            <person name="Kavagutti S V."/>
        </authorList>
    </citation>
    <scope>NUCLEOTIDE SEQUENCE</scope>
</reference>
<sequence length="88" mass="9145">MNDLRRLASLMQIALVAAFALALGGAFLPGRTGAILGGICIGILIGAPIVRVAWLTVDWARIGDRRFALLGLALLSVLAGGAMVSFLR</sequence>
<organism evidence="2">
    <name type="scientific">freshwater metagenome</name>
    <dbReference type="NCBI Taxonomy" id="449393"/>
    <lineage>
        <taxon>unclassified sequences</taxon>
        <taxon>metagenomes</taxon>
        <taxon>ecological metagenomes</taxon>
    </lineage>
</organism>
<feature type="transmembrane region" description="Helical" evidence="1">
    <location>
        <begin position="34"/>
        <end position="55"/>
    </location>
</feature>
<feature type="transmembrane region" description="Helical" evidence="1">
    <location>
        <begin position="7"/>
        <end position="28"/>
    </location>
</feature>
<proteinExistence type="predicted"/>
<name>A0A6J6H3G1_9ZZZZ</name>
<evidence type="ECO:0000313" key="2">
    <source>
        <dbReference type="EMBL" id="CAB4607616.1"/>
    </source>
</evidence>
<keyword evidence="1" id="KW-1133">Transmembrane helix</keyword>
<protein>
    <submittedName>
        <fullName evidence="2">Unannotated protein</fullName>
    </submittedName>
</protein>
<evidence type="ECO:0000256" key="1">
    <source>
        <dbReference type="SAM" id="Phobius"/>
    </source>
</evidence>
<feature type="transmembrane region" description="Helical" evidence="1">
    <location>
        <begin position="67"/>
        <end position="87"/>
    </location>
</feature>
<dbReference type="AlphaFoldDB" id="A0A6J6H3G1"/>
<keyword evidence="1" id="KW-0812">Transmembrane</keyword>
<keyword evidence="1" id="KW-0472">Membrane</keyword>